<dbReference type="InterPro" id="IPR020103">
    <property type="entry name" value="PsdUridine_synth_cat_dom_sf"/>
</dbReference>
<dbReference type="Proteomes" id="UP001158045">
    <property type="component" value="Unassembled WGS sequence"/>
</dbReference>
<comment type="similarity">
    <text evidence="2 5">Belongs to the pseudouridine synthase RluA family.</text>
</comment>
<dbReference type="Pfam" id="PF01479">
    <property type="entry name" value="S4"/>
    <property type="match status" value="1"/>
</dbReference>
<feature type="domain" description="RNA-binding S4" evidence="6">
    <location>
        <begin position="14"/>
        <end position="79"/>
    </location>
</feature>
<dbReference type="PROSITE" id="PS01129">
    <property type="entry name" value="PSI_RLU"/>
    <property type="match status" value="1"/>
</dbReference>
<keyword evidence="8" id="KW-1185">Reference proteome</keyword>
<evidence type="ECO:0000256" key="2">
    <source>
        <dbReference type="ARBA" id="ARBA00010876"/>
    </source>
</evidence>
<comment type="caution">
    <text evidence="7">The sequence shown here is derived from an EMBL/GenBank/DDBJ whole genome shotgun (WGS) entry which is preliminary data.</text>
</comment>
<evidence type="ECO:0000256" key="3">
    <source>
        <dbReference type="ARBA" id="ARBA00023235"/>
    </source>
</evidence>
<gene>
    <name evidence="7" type="ORF">QE109_00960</name>
</gene>
<dbReference type="InterPro" id="IPR002942">
    <property type="entry name" value="S4_RNA-bd"/>
</dbReference>
<comment type="catalytic activity">
    <reaction evidence="1 5">
        <text>a uridine in RNA = a pseudouridine in RNA</text>
        <dbReference type="Rhea" id="RHEA:48348"/>
        <dbReference type="Rhea" id="RHEA-COMP:12068"/>
        <dbReference type="Rhea" id="RHEA-COMP:12069"/>
        <dbReference type="ChEBI" id="CHEBI:65314"/>
        <dbReference type="ChEBI" id="CHEBI:65315"/>
    </reaction>
</comment>
<dbReference type="InterPro" id="IPR050188">
    <property type="entry name" value="RluA_PseudoU_synthase"/>
</dbReference>
<dbReference type="CDD" id="cd02869">
    <property type="entry name" value="PseudoU_synth_RluA_like"/>
    <property type="match status" value="1"/>
</dbReference>
<protein>
    <recommendedName>
        <fullName evidence="5">Pseudouridine synthase</fullName>
        <ecNumber evidence="5">5.4.99.-</ecNumber>
    </recommendedName>
</protein>
<evidence type="ECO:0000256" key="5">
    <source>
        <dbReference type="RuleBase" id="RU362028"/>
    </source>
</evidence>
<dbReference type="InterPro" id="IPR006224">
    <property type="entry name" value="PsdUridine_synth_RluA-like_CS"/>
</dbReference>
<comment type="function">
    <text evidence="5">Responsible for synthesis of pseudouridine from uracil.</text>
</comment>
<dbReference type="RefSeq" id="WP_281092489.1">
    <property type="nucleotide sequence ID" value="NZ_JARYZI010000001.1"/>
</dbReference>
<organism evidence="7 8">
    <name type="scientific">Fusibacter bizertensis</name>
    <dbReference type="NCBI Taxonomy" id="1488331"/>
    <lineage>
        <taxon>Bacteria</taxon>
        <taxon>Bacillati</taxon>
        <taxon>Bacillota</taxon>
        <taxon>Clostridia</taxon>
        <taxon>Eubacteriales</taxon>
        <taxon>Eubacteriales Family XII. Incertae Sedis</taxon>
        <taxon>Fusibacter</taxon>
    </lineage>
</organism>
<evidence type="ECO:0000256" key="1">
    <source>
        <dbReference type="ARBA" id="ARBA00000073"/>
    </source>
</evidence>
<evidence type="ECO:0000256" key="4">
    <source>
        <dbReference type="PROSITE-ProRule" id="PRU00182"/>
    </source>
</evidence>
<dbReference type="InterPro" id="IPR036986">
    <property type="entry name" value="S4_RNA-bd_sf"/>
</dbReference>
<reference evidence="7 8" key="1">
    <citation type="submission" date="2023-04" db="EMBL/GenBank/DDBJ databases">
        <title>Fusibacter bizertensis strain WBS, isolated from littoral bottom sediments of the Arctic seas - biochemical and genomic analysis.</title>
        <authorList>
            <person name="Brioukhanov A.L."/>
        </authorList>
    </citation>
    <scope>NUCLEOTIDE SEQUENCE [LARGE SCALE GENOMIC DNA]</scope>
    <source>
        <strain evidence="7 8">WBS</strain>
    </source>
</reference>
<evidence type="ECO:0000259" key="6">
    <source>
        <dbReference type="SMART" id="SM00363"/>
    </source>
</evidence>
<evidence type="ECO:0000313" key="7">
    <source>
        <dbReference type="EMBL" id="MDH8676691.1"/>
    </source>
</evidence>
<evidence type="ECO:0000313" key="8">
    <source>
        <dbReference type="Proteomes" id="UP001158045"/>
    </source>
</evidence>
<name>A0ABT6N8F0_9FIRM</name>
<sequence length="304" mass="34495">MNNKISLICETEEMRLDQFVSSELEDLSRNYIQKLIGEGHVSVNGTVNTVKKFLVKIDDEVEVQIPDPQVLEITAENIPLEIIYEDDDVIIVNKPQGMVVHPAPGNYTGTLVNALMYISERLSTINGVIRPGIVHRIDKDTSGLLMVAKNDKSHEWLAHQLKEKTTIRKYIAIVNGTISKESGTVDAPLGRHPQDRKKMAIISTGRNAVTHFEVIERYKYHTFVRLRLETGRTHQIRVHMASIGHPILGDPIYGQKNERVKHDGQALHAKKIGFVHPTTMELMTFDSDIPFYFQELLRKCQGLK</sequence>
<dbReference type="NCBIfam" id="TIGR00005">
    <property type="entry name" value="rluA_subfam"/>
    <property type="match status" value="1"/>
</dbReference>
<dbReference type="PANTHER" id="PTHR21600">
    <property type="entry name" value="MITOCHONDRIAL RNA PSEUDOURIDINE SYNTHASE"/>
    <property type="match status" value="1"/>
</dbReference>
<dbReference type="EC" id="5.4.99.-" evidence="5"/>
<keyword evidence="3 5" id="KW-0413">Isomerase</keyword>
<dbReference type="SUPFAM" id="SSF55120">
    <property type="entry name" value="Pseudouridine synthase"/>
    <property type="match status" value="1"/>
</dbReference>
<dbReference type="PROSITE" id="PS50889">
    <property type="entry name" value="S4"/>
    <property type="match status" value="1"/>
</dbReference>
<dbReference type="InterPro" id="IPR006225">
    <property type="entry name" value="PsdUridine_synth_RluC/D"/>
</dbReference>
<dbReference type="Gene3D" id="3.10.290.10">
    <property type="entry name" value="RNA-binding S4 domain"/>
    <property type="match status" value="1"/>
</dbReference>
<dbReference type="InterPro" id="IPR006145">
    <property type="entry name" value="PsdUridine_synth_RsuA/RluA"/>
</dbReference>
<accession>A0ABT6N8F0</accession>
<keyword evidence="4" id="KW-0694">RNA-binding</keyword>
<dbReference type="PANTHER" id="PTHR21600:SF44">
    <property type="entry name" value="RIBOSOMAL LARGE SUBUNIT PSEUDOURIDINE SYNTHASE D"/>
    <property type="match status" value="1"/>
</dbReference>
<dbReference type="SMART" id="SM00363">
    <property type="entry name" value="S4"/>
    <property type="match status" value="1"/>
</dbReference>
<dbReference type="SUPFAM" id="SSF55174">
    <property type="entry name" value="Alpha-L RNA-binding motif"/>
    <property type="match status" value="1"/>
</dbReference>
<proteinExistence type="inferred from homology"/>
<dbReference type="CDD" id="cd00165">
    <property type="entry name" value="S4"/>
    <property type="match status" value="1"/>
</dbReference>
<dbReference type="Pfam" id="PF00849">
    <property type="entry name" value="PseudoU_synth_2"/>
    <property type="match status" value="1"/>
</dbReference>
<dbReference type="Gene3D" id="3.30.2350.10">
    <property type="entry name" value="Pseudouridine synthase"/>
    <property type="match status" value="1"/>
</dbReference>
<dbReference type="EMBL" id="JARYZI010000001">
    <property type="protein sequence ID" value="MDH8676691.1"/>
    <property type="molecule type" value="Genomic_DNA"/>
</dbReference>